<dbReference type="SUPFAM" id="SSF48371">
    <property type="entry name" value="ARM repeat"/>
    <property type="match status" value="1"/>
</dbReference>
<reference evidence="3 4" key="1">
    <citation type="submission" date="2018-10" db="EMBL/GenBank/DDBJ databases">
        <authorList>
            <consortium name="Pathogen Informatics"/>
        </authorList>
    </citation>
    <scope>NUCLEOTIDE SEQUENCE [LARGE SCALE GENOMIC DNA]</scope>
</reference>
<evidence type="ECO:0000313" key="3">
    <source>
        <dbReference type="EMBL" id="VDD76388.1"/>
    </source>
</evidence>
<gene>
    <name evidence="3" type="ORF">MCOS_LOCUS2391</name>
</gene>
<keyword evidence="4" id="KW-1185">Reference proteome</keyword>
<dbReference type="STRING" id="53468.A0A0R3U6I5"/>
<dbReference type="Proteomes" id="UP000267029">
    <property type="component" value="Unassembled WGS sequence"/>
</dbReference>
<evidence type="ECO:0000256" key="1">
    <source>
        <dbReference type="PROSITE-ProRule" id="PRU00259"/>
    </source>
</evidence>
<feature type="compositionally biased region" description="Polar residues" evidence="2">
    <location>
        <begin position="394"/>
        <end position="405"/>
    </location>
</feature>
<dbReference type="PANTHER" id="PTHR46241:SF1">
    <property type="entry name" value="OUTER DYNEIN ARM-DOCKING COMPLEX SUBUNIT 2"/>
    <property type="match status" value="1"/>
</dbReference>
<name>A0A0R3U6I5_MESCO</name>
<dbReference type="PANTHER" id="PTHR46241">
    <property type="entry name" value="ARMADILLO REPEAT-CONTAINING PROTEIN 4 ARMC4"/>
    <property type="match status" value="1"/>
</dbReference>
<proteinExistence type="predicted"/>
<accession>A0A0R3U6I5</accession>
<feature type="repeat" description="ARM" evidence="1">
    <location>
        <begin position="216"/>
        <end position="258"/>
    </location>
</feature>
<dbReference type="InterPro" id="IPR000225">
    <property type="entry name" value="Armadillo"/>
</dbReference>
<feature type="region of interest" description="Disordered" evidence="2">
    <location>
        <begin position="394"/>
        <end position="445"/>
    </location>
</feature>
<dbReference type="Pfam" id="PF00514">
    <property type="entry name" value="Arm"/>
    <property type="match status" value="1"/>
</dbReference>
<dbReference type="EMBL" id="UXSR01000385">
    <property type="protein sequence ID" value="VDD76388.1"/>
    <property type="molecule type" value="Genomic_DNA"/>
</dbReference>
<sequence>MVKDLVANLRVPNDELQMHCAATIFKCAVDQETRELVRQYGGLLPLTDLLSANENKELQAAATGAIWKCAVSPENVKELQKGGVISKLVAILTQQPEEVLVNVVGALGEMAKNTDNVALIRRVNGIAPLIALLTGTNQELLVNTTLAIGRIAEDPGSMPVIERNDGVRLLWSLLKFNHPSVQASAAWALCPCIQNAQASALSNEQDSGEMVRSFVGGLELVVSLLHSHSMEVRAAICGVISKIAMDEENLAVITDHGVVPLISKLSFTRDDSLRRPLAEAVARCCCWATNRSDFGKNGVVEPLVGYLKSDDSAVQCATAKALYQLSRHPENCVVMHAAGAVKYLVELIGSSNTELQEAASLCIANIRRIALAHEKANQNSKAKAYKAYNRQLTMQNSDSPKNSVQVHDRAADSNGSGYVAANSTANNDIEESGAPCSVNEPARSA</sequence>
<dbReference type="PROSITE" id="PS50176">
    <property type="entry name" value="ARM_REPEAT"/>
    <property type="match status" value="2"/>
</dbReference>
<protein>
    <recommendedName>
        <fullName evidence="5">Armadillo repeat-containing protein 4</fullName>
    </recommendedName>
</protein>
<dbReference type="SMART" id="SM00185">
    <property type="entry name" value="ARM"/>
    <property type="match status" value="8"/>
</dbReference>
<dbReference type="AlphaFoldDB" id="A0A0R3U6I5"/>
<dbReference type="InterPro" id="IPR011989">
    <property type="entry name" value="ARM-like"/>
</dbReference>
<feature type="compositionally biased region" description="Polar residues" evidence="2">
    <location>
        <begin position="413"/>
        <end position="427"/>
    </location>
</feature>
<organism evidence="3 4">
    <name type="scientific">Mesocestoides corti</name>
    <name type="common">Flatworm</name>
    <dbReference type="NCBI Taxonomy" id="53468"/>
    <lineage>
        <taxon>Eukaryota</taxon>
        <taxon>Metazoa</taxon>
        <taxon>Spiralia</taxon>
        <taxon>Lophotrochozoa</taxon>
        <taxon>Platyhelminthes</taxon>
        <taxon>Cestoda</taxon>
        <taxon>Eucestoda</taxon>
        <taxon>Cyclophyllidea</taxon>
        <taxon>Mesocestoididae</taxon>
        <taxon>Mesocestoides</taxon>
    </lineage>
</organism>
<evidence type="ECO:0008006" key="5">
    <source>
        <dbReference type="Google" id="ProtNLM"/>
    </source>
</evidence>
<dbReference type="InterPro" id="IPR016024">
    <property type="entry name" value="ARM-type_fold"/>
</dbReference>
<evidence type="ECO:0000256" key="2">
    <source>
        <dbReference type="SAM" id="MobiDB-lite"/>
    </source>
</evidence>
<feature type="repeat" description="ARM" evidence="1">
    <location>
        <begin position="83"/>
        <end position="125"/>
    </location>
</feature>
<dbReference type="Gene3D" id="1.25.10.10">
    <property type="entry name" value="Leucine-rich Repeat Variant"/>
    <property type="match status" value="2"/>
</dbReference>
<dbReference type="OrthoDB" id="1683831at2759"/>
<evidence type="ECO:0000313" key="4">
    <source>
        <dbReference type="Proteomes" id="UP000267029"/>
    </source>
</evidence>